<evidence type="ECO:0000313" key="3">
    <source>
        <dbReference type="Proteomes" id="UP000261174"/>
    </source>
</evidence>
<dbReference type="SUPFAM" id="SSF51182">
    <property type="entry name" value="RmlC-like cupins"/>
    <property type="match status" value="1"/>
</dbReference>
<gene>
    <name evidence="2" type="ORF">DXN04_12975</name>
</gene>
<keyword evidence="3" id="KW-1185">Reference proteome</keyword>
<dbReference type="CDD" id="cd02208">
    <property type="entry name" value="cupin_RmlC-like"/>
    <property type="match status" value="1"/>
</dbReference>
<comment type="caution">
    <text evidence="2">The sequence shown here is derived from an EMBL/GenBank/DDBJ whole genome shotgun (WGS) entry which is preliminary data.</text>
</comment>
<dbReference type="InterPro" id="IPR013096">
    <property type="entry name" value="Cupin_2"/>
</dbReference>
<dbReference type="EMBL" id="QTJV01000004">
    <property type="protein sequence ID" value="RFM34192.1"/>
    <property type="molecule type" value="Genomic_DNA"/>
</dbReference>
<protein>
    <submittedName>
        <fullName evidence="2">Cupin domain-containing protein</fullName>
    </submittedName>
</protein>
<evidence type="ECO:0000259" key="1">
    <source>
        <dbReference type="Pfam" id="PF07883"/>
    </source>
</evidence>
<reference evidence="2 3" key="1">
    <citation type="submission" date="2018-08" db="EMBL/GenBank/DDBJ databases">
        <title>Chitinophaga sp. K20C18050901, a novel bacterium isolated from forest soil.</title>
        <authorList>
            <person name="Wang C."/>
        </authorList>
    </citation>
    <scope>NUCLEOTIDE SEQUENCE [LARGE SCALE GENOMIC DNA]</scope>
    <source>
        <strain evidence="2 3">K20C18050901</strain>
    </source>
</reference>
<dbReference type="AlphaFoldDB" id="A0A3E1P206"/>
<feature type="domain" description="Cupin type-2" evidence="1">
    <location>
        <begin position="31"/>
        <end position="90"/>
    </location>
</feature>
<dbReference type="Proteomes" id="UP000261174">
    <property type="component" value="Unassembled WGS sequence"/>
</dbReference>
<dbReference type="RefSeq" id="WP_116853782.1">
    <property type="nucleotide sequence ID" value="NZ_QTJV01000004.1"/>
</dbReference>
<dbReference type="InterPro" id="IPR014710">
    <property type="entry name" value="RmlC-like_jellyroll"/>
</dbReference>
<dbReference type="Gene3D" id="2.60.120.10">
    <property type="entry name" value="Jelly Rolls"/>
    <property type="match status" value="1"/>
</dbReference>
<sequence length="98" mass="11232">MRIAFVDALRQLENSGEAAVTLWEHNTMRVVLVAPEDVYTQEPDSQNETYIVMSGCAELQYEDRTIDLDSGDYLFVPAGTWHQFINATEDFTLWKIIS</sequence>
<dbReference type="OrthoDB" id="9794183at2"/>
<name>A0A3E1P206_9BACT</name>
<dbReference type="InterPro" id="IPR011051">
    <property type="entry name" value="RmlC_Cupin_sf"/>
</dbReference>
<evidence type="ECO:0000313" key="2">
    <source>
        <dbReference type="EMBL" id="RFM34192.1"/>
    </source>
</evidence>
<dbReference type="Pfam" id="PF07883">
    <property type="entry name" value="Cupin_2"/>
    <property type="match status" value="1"/>
</dbReference>
<accession>A0A3E1P206</accession>
<proteinExistence type="predicted"/>
<organism evidence="2 3">
    <name type="scientific">Chitinophaga silvisoli</name>
    <dbReference type="NCBI Taxonomy" id="2291814"/>
    <lineage>
        <taxon>Bacteria</taxon>
        <taxon>Pseudomonadati</taxon>
        <taxon>Bacteroidota</taxon>
        <taxon>Chitinophagia</taxon>
        <taxon>Chitinophagales</taxon>
        <taxon>Chitinophagaceae</taxon>
        <taxon>Chitinophaga</taxon>
    </lineage>
</organism>